<gene>
    <name evidence="1" type="ORF">D9611_012162</name>
</gene>
<dbReference type="Gene3D" id="2.40.70.10">
    <property type="entry name" value="Acid Proteases"/>
    <property type="match status" value="1"/>
</dbReference>
<evidence type="ECO:0000313" key="1">
    <source>
        <dbReference type="EMBL" id="KAF5335513.1"/>
    </source>
</evidence>
<reference evidence="1 2" key="1">
    <citation type="journal article" date="2020" name="ISME J.">
        <title>Uncovering the hidden diversity of litter-decomposition mechanisms in mushroom-forming fungi.</title>
        <authorList>
            <person name="Floudas D."/>
            <person name="Bentzer J."/>
            <person name="Ahren D."/>
            <person name="Johansson T."/>
            <person name="Persson P."/>
            <person name="Tunlid A."/>
        </authorList>
    </citation>
    <scope>NUCLEOTIDE SEQUENCE [LARGE SCALE GENOMIC DNA]</scope>
    <source>
        <strain evidence="1 2">CBS 175.51</strain>
    </source>
</reference>
<dbReference type="SUPFAM" id="SSF50630">
    <property type="entry name" value="Acid proteases"/>
    <property type="match status" value="1"/>
</dbReference>
<dbReference type="AlphaFoldDB" id="A0A8H5C7E8"/>
<keyword evidence="2" id="KW-1185">Reference proteome</keyword>
<protein>
    <recommendedName>
        <fullName evidence="3">Peptidase A2 domain-containing protein</fullName>
    </recommendedName>
</protein>
<name>A0A8H5C7E8_9AGAR</name>
<accession>A0A8H5C7E8</accession>
<dbReference type="Proteomes" id="UP000541558">
    <property type="component" value="Unassembled WGS sequence"/>
</dbReference>
<evidence type="ECO:0008006" key="3">
    <source>
        <dbReference type="Google" id="ProtNLM"/>
    </source>
</evidence>
<sequence length="312" mass="34960">MEELLSTRFTTSLKDLASISAPAREYLKKMITKKKIAIDNKEKASDLEYQIIALIDLMSTEYKARAVQMCNILEAEEELGEMEIPDPEREEEEEPGTVRVEQVFMQLEELPPAQVFLAQGIPSVPDGAFVVSDPVEQYLNSLEDGEEPRPILVARESVSLRTVYPSINKSGKVEVLLDTGSQICSMDADVARRLGISFDPDIVIHLQSANRTTEKTLGLARNIEFDFDGVTAYIQLHIIRRPAYDVLLGRPFDVAMSSEVKNNTRGEQQITLCDPNTGKRITIATSPRGKPPPHVRKEMLDAQEVNFRASRI</sequence>
<dbReference type="Pfam" id="PF13975">
    <property type="entry name" value="gag-asp_proteas"/>
    <property type="match status" value="1"/>
</dbReference>
<evidence type="ECO:0000313" key="2">
    <source>
        <dbReference type="Proteomes" id="UP000541558"/>
    </source>
</evidence>
<dbReference type="CDD" id="cd00303">
    <property type="entry name" value="retropepsin_like"/>
    <property type="match status" value="1"/>
</dbReference>
<comment type="caution">
    <text evidence="1">The sequence shown here is derived from an EMBL/GenBank/DDBJ whole genome shotgun (WGS) entry which is preliminary data.</text>
</comment>
<dbReference type="InterPro" id="IPR021109">
    <property type="entry name" value="Peptidase_aspartic_dom_sf"/>
</dbReference>
<dbReference type="OrthoDB" id="3048530at2759"/>
<organism evidence="1 2">
    <name type="scientific">Ephemerocybe angulata</name>
    <dbReference type="NCBI Taxonomy" id="980116"/>
    <lineage>
        <taxon>Eukaryota</taxon>
        <taxon>Fungi</taxon>
        <taxon>Dikarya</taxon>
        <taxon>Basidiomycota</taxon>
        <taxon>Agaricomycotina</taxon>
        <taxon>Agaricomycetes</taxon>
        <taxon>Agaricomycetidae</taxon>
        <taxon>Agaricales</taxon>
        <taxon>Agaricineae</taxon>
        <taxon>Psathyrellaceae</taxon>
        <taxon>Ephemerocybe</taxon>
    </lineage>
</organism>
<proteinExistence type="predicted"/>
<dbReference type="EMBL" id="JAACJK010000061">
    <property type="protein sequence ID" value="KAF5335513.1"/>
    <property type="molecule type" value="Genomic_DNA"/>
</dbReference>